<gene>
    <name evidence="1" type="ORF">G5S42_42825</name>
</gene>
<accession>A0A7Y6N504</accession>
<reference evidence="1 2" key="1">
    <citation type="submission" date="2020-02" db="EMBL/GenBank/DDBJ databases">
        <title>Paraburkholderia simonii sp. nov. and Paraburkholderia youngii sp. nov. Brazilian and Mexican Mimosa-associated rhizobia.</title>
        <authorList>
            <person name="Mavima L."/>
            <person name="Beukes C.W."/>
            <person name="Chan W.Y."/>
            <person name="Palmer M."/>
            <person name="De Meyer S.E."/>
            <person name="James E.K."/>
            <person name="Venter S.N."/>
            <person name="Steenkamp E.T."/>
        </authorList>
    </citation>
    <scope>NUCLEOTIDE SEQUENCE [LARGE SCALE GENOMIC DNA]</scope>
    <source>
        <strain evidence="1 2">JPY169</strain>
    </source>
</reference>
<proteinExistence type="predicted"/>
<sequence length="75" mass="7807">MSSGNPTGLNIGDSVWLVPGSKTTLYSSVPVNVDVLLPVVQTLASSTEAIVGFAAFHIDASLRSIIALRSAIPPW</sequence>
<dbReference type="GeneID" id="301107029"/>
<name>A0A7Y6N504_9BURK</name>
<evidence type="ECO:0000313" key="2">
    <source>
        <dbReference type="Proteomes" id="UP000594380"/>
    </source>
</evidence>
<evidence type="ECO:0000313" key="1">
    <source>
        <dbReference type="EMBL" id="NUY06079.1"/>
    </source>
</evidence>
<dbReference type="RefSeq" id="WP_176112591.1">
    <property type="nucleotide sequence ID" value="NZ_JAALDK010000004.1"/>
</dbReference>
<comment type="caution">
    <text evidence="1">The sequence shown here is derived from an EMBL/GenBank/DDBJ whole genome shotgun (WGS) entry which is preliminary data.</text>
</comment>
<dbReference type="AlphaFoldDB" id="A0A7Y6N504"/>
<dbReference type="EMBL" id="JAALDK010000004">
    <property type="protein sequence ID" value="NUY06079.1"/>
    <property type="molecule type" value="Genomic_DNA"/>
</dbReference>
<organism evidence="1 2">
    <name type="scientific">Paraburkholderia youngii</name>
    <dbReference type="NCBI Taxonomy" id="2782701"/>
    <lineage>
        <taxon>Bacteria</taxon>
        <taxon>Pseudomonadati</taxon>
        <taxon>Pseudomonadota</taxon>
        <taxon>Betaproteobacteria</taxon>
        <taxon>Burkholderiales</taxon>
        <taxon>Burkholderiaceae</taxon>
        <taxon>Paraburkholderia</taxon>
    </lineage>
</organism>
<protein>
    <submittedName>
        <fullName evidence="1">Uncharacterized protein</fullName>
    </submittedName>
</protein>
<dbReference type="Proteomes" id="UP000594380">
    <property type="component" value="Unassembled WGS sequence"/>
</dbReference>